<dbReference type="EMBL" id="VSSQ01005728">
    <property type="protein sequence ID" value="MPM30217.1"/>
    <property type="molecule type" value="Genomic_DNA"/>
</dbReference>
<name>A0A644YPL1_9ZZZZ</name>
<sequence length="152" mass="17639">MFTAEQEKLIQREIERLQGADEAALSALNEDSVQRRTTWFNDHRAEFDFLAGDPLEAGYRLLLARFGITPEQAPVIERTERRIVFHSKNFCPTLEACRRLGLDTRLVCKRLNELATDALVKLVDSRLTFSRNYEQLRPYAPYCEEMITLEGE</sequence>
<reference evidence="1" key="1">
    <citation type="submission" date="2019-08" db="EMBL/GenBank/DDBJ databases">
        <authorList>
            <person name="Kucharzyk K."/>
            <person name="Murdoch R.W."/>
            <person name="Higgins S."/>
            <person name="Loffler F."/>
        </authorList>
    </citation>
    <scope>NUCLEOTIDE SEQUENCE</scope>
</reference>
<dbReference type="AlphaFoldDB" id="A0A644YPL1"/>
<gene>
    <name evidence="1" type="ORF">SDC9_76765</name>
</gene>
<accession>A0A644YPL1</accession>
<proteinExistence type="predicted"/>
<protein>
    <submittedName>
        <fullName evidence="1">Uncharacterized protein</fullName>
    </submittedName>
</protein>
<comment type="caution">
    <text evidence="1">The sequence shown here is derived from an EMBL/GenBank/DDBJ whole genome shotgun (WGS) entry which is preliminary data.</text>
</comment>
<evidence type="ECO:0000313" key="1">
    <source>
        <dbReference type="EMBL" id="MPM30217.1"/>
    </source>
</evidence>
<organism evidence="1">
    <name type="scientific">bioreactor metagenome</name>
    <dbReference type="NCBI Taxonomy" id="1076179"/>
    <lineage>
        <taxon>unclassified sequences</taxon>
        <taxon>metagenomes</taxon>
        <taxon>ecological metagenomes</taxon>
    </lineage>
</organism>